<keyword evidence="3" id="KW-1185">Reference proteome</keyword>
<dbReference type="Proteomes" id="UP000011728">
    <property type="component" value="Chromosome"/>
</dbReference>
<dbReference type="PANTHER" id="PTHR43451">
    <property type="entry name" value="ACETYLTRANSFERASE (GNAT) FAMILY PROTEIN"/>
    <property type="match status" value="1"/>
</dbReference>
<dbReference type="eggNOG" id="COG0454">
    <property type="taxonomic scope" value="Bacteria"/>
</dbReference>
<organism evidence="2 3">
    <name type="scientific">Clostridium saccharoperbutylacetonicum N1-4(HMT)</name>
    <dbReference type="NCBI Taxonomy" id="931276"/>
    <lineage>
        <taxon>Bacteria</taxon>
        <taxon>Bacillati</taxon>
        <taxon>Bacillota</taxon>
        <taxon>Clostridia</taxon>
        <taxon>Eubacteriales</taxon>
        <taxon>Clostridiaceae</taxon>
        <taxon>Clostridium</taxon>
    </lineage>
</organism>
<evidence type="ECO:0000313" key="3">
    <source>
        <dbReference type="Proteomes" id="UP000011728"/>
    </source>
</evidence>
<reference evidence="2 3" key="1">
    <citation type="submission" date="2013-02" db="EMBL/GenBank/DDBJ databases">
        <title>Genome sequence of Clostridium saccharoperbutylacetonicum N1-4(HMT).</title>
        <authorList>
            <person name="Poehlein A."/>
            <person name="Daniel R."/>
        </authorList>
    </citation>
    <scope>NUCLEOTIDE SEQUENCE [LARGE SCALE GENOMIC DNA]</scope>
    <source>
        <strain evidence="3">N1-4(HMT)</strain>
    </source>
</reference>
<dbReference type="eggNOG" id="COG0590">
    <property type="taxonomic scope" value="Bacteria"/>
</dbReference>
<dbReference type="PATRIC" id="fig|931276.5.peg.3442"/>
<evidence type="ECO:0000313" key="2">
    <source>
        <dbReference type="EMBL" id="AGF57177.1"/>
    </source>
</evidence>
<keyword evidence="2" id="KW-0808">Transferase</keyword>
<dbReference type="RefSeq" id="WP_015393495.1">
    <property type="nucleotide sequence ID" value="NC_020291.1"/>
</dbReference>
<dbReference type="KEGG" id="csr:Cspa_c34160"/>
<dbReference type="STRING" id="36745.CLSAP_31800"/>
<dbReference type="PANTHER" id="PTHR43451:SF1">
    <property type="entry name" value="ACETYLTRANSFERASE"/>
    <property type="match status" value="1"/>
</dbReference>
<dbReference type="EMBL" id="CP004121">
    <property type="protein sequence ID" value="AGF57177.1"/>
    <property type="molecule type" value="Genomic_DNA"/>
</dbReference>
<dbReference type="HOGENOM" id="CLU_1010835_0_0_9"/>
<dbReference type="AlphaFoldDB" id="M1N0W8"/>
<dbReference type="GO" id="GO:0016747">
    <property type="term" value="F:acyltransferase activity, transferring groups other than amino-acyl groups"/>
    <property type="evidence" value="ECO:0007669"/>
    <property type="project" value="InterPro"/>
</dbReference>
<dbReference type="PROSITE" id="PS51186">
    <property type="entry name" value="GNAT"/>
    <property type="match status" value="1"/>
</dbReference>
<sequence>MNIRQAIKIDLNTIKNITYETIQTIYPHYYPNGAVDFFIQHHSDENISADIDSGKVFILEIDKKAVGTVTINGIEICRLFVLPHCQGKGYGGALIDFSENYISKNSKKVQLDASLPAKGIYLKRGYKEIESHSILTQNGDYLYYDVMEKNLNLPSMMLNYDGKTFIPKINTENGEVDNKTIFNYHQNENVVWAEYIGGDIIRGNIIGTVSEKGVLDFYYQHINKQGQQRIGKCHSVPQVLENGKLELREEWQWLNGDNSRGSSIIVEL</sequence>
<accession>M1N0W8</accession>
<dbReference type="CDD" id="cd04301">
    <property type="entry name" value="NAT_SF"/>
    <property type="match status" value="1"/>
</dbReference>
<dbReference type="InterPro" id="IPR016181">
    <property type="entry name" value="Acyl_CoA_acyltransferase"/>
</dbReference>
<dbReference type="Gene3D" id="3.40.630.30">
    <property type="match status" value="1"/>
</dbReference>
<dbReference type="Pfam" id="PF26421">
    <property type="entry name" value="Avidin_like"/>
    <property type="match status" value="1"/>
</dbReference>
<protein>
    <submittedName>
        <fullName evidence="2">Acetyltransferase, GNAT family</fullName>
    </submittedName>
</protein>
<proteinExistence type="predicted"/>
<evidence type="ECO:0000259" key="1">
    <source>
        <dbReference type="PROSITE" id="PS51186"/>
    </source>
</evidence>
<dbReference type="InterPro" id="IPR052564">
    <property type="entry name" value="N-acetyltrans/Recomb-assoc"/>
</dbReference>
<dbReference type="InterPro" id="IPR058595">
    <property type="entry name" value="Avidin-like"/>
</dbReference>
<dbReference type="SUPFAM" id="SSF55729">
    <property type="entry name" value="Acyl-CoA N-acyltransferases (Nat)"/>
    <property type="match status" value="1"/>
</dbReference>
<dbReference type="InterPro" id="IPR000182">
    <property type="entry name" value="GNAT_dom"/>
</dbReference>
<dbReference type="OrthoDB" id="88131at2"/>
<name>M1N0W8_9CLOT</name>
<gene>
    <name evidence="2" type="ORF">Cspa_c34160</name>
</gene>
<feature type="domain" description="N-acetyltransferase" evidence="1">
    <location>
        <begin position="1"/>
        <end position="152"/>
    </location>
</feature>
<dbReference type="Pfam" id="PF13673">
    <property type="entry name" value="Acetyltransf_10"/>
    <property type="match status" value="1"/>
</dbReference>